<evidence type="ECO:0000313" key="2">
    <source>
        <dbReference type="EMBL" id="KTD81939.1"/>
    </source>
</evidence>
<feature type="domain" description="DUF3638" evidence="1">
    <location>
        <begin position="1923"/>
        <end position="2124"/>
    </location>
</feature>
<dbReference type="OrthoDB" id="5653345at2"/>
<protein>
    <submittedName>
        <fullName evidence="2">Ninein</fullName>
    </submittedName>
</protein>
<dbReference type="Pfam" id="PF12340">
    <property type="entry name" value="DUF3638"/>
    <property type="match status" value="1"/>
</dbReference>
<keyword evidence="3" id="KW-1185">Reference proteome</keyword>
<evidence type="ECO:0000259" key="1">
    <source>
        <dbReference type="Pfam" id="PF12340"/>
    </source>
</evidence>
<accession>A0A0W1AL85</accession>
<name>A0A0W1AL85_9GAMM</name>
<dbReference type="STRING" id="45076.Lwor_0242"/>
<dbReference type="PATRIC" id="fig|45076.6.peg.266"/>
<dbReference type="InterPro" id="IPR022099">
    <property type="entry name" value="DUF3638"/>
</dbReference>
<dbReference type="Proteomes" id="UP000054662">
    <property type="component" value="Unassembled WGS sequence"/>
</dbReference>
<dbReference type="EMBL" id="LNZC01000002">
    <property type="protein sequence ID" value="KTD81939.1"/>
    <property type="molecule type" value="Genomic_DNA"/>
</dbReference>
<sequence>MTIDASLFAHIENDSSLTGTFGLQGNQLANTIKYLSQYLDHLNATQQPFPTDYLILMDQMKNICRLEQMTENMTQATRYNEDIKELAESIADSILTMPKDSKILLPGGWYNRQGGHAMIYEFSPHECGFVFSAINAGAGLQYHAKKSATEKELYSPKKSWLIPTPTSTLLKEELKHFIIKLIKARLPRGTNTQVKAVDDEVLYKEIFPSISYINGEEIDAREGLSEHAYTGGQLSGTCSQRSLHQMLKLNTQSSRDYQRFMFHFKQYALFDYAKACMEKKQSYTPAVLQQIRLAIDNNLKILNSPDLFSPIEIEEEVYKITALEQQLQTIEFDKIQPPPPLKTDTFSYSVKPGPLKEPKVGLNKKSETEIVPPMIKLNDGTNLLKTLLSAVTLINNLSDWATQYVYMEQLILEMPLEIRVTDNSGFYRELSTEADFEQFEMILRQMQNISLGLYEKWIKKEPNPSFKIVLLSITNLQIELHNVITTKKRLPSFLNFSKTVMCSILDNQYRNPFYATNHPRLDQRFINLQKKYNAVPRLNYSDYFDYLRKLLDTEPLLKAELDTLYDAKFGQVTLPMHLKIRENRLKSLFLISLHKDKTSSLDDKFAPIINTVLNHINHECLLRRAINPFFKIQYAEFIFFNFSFDNNHLDFFAPLFVTHVPHSELINNYNQFKYSLKDSPAKVALEADVPSSTSYMRKITPKKANTIQLRPAKPQPLLQEFRQISQEEIKARDYLHLRSDPKLQIALTLDFFTSHIDTLADESNQRYLEANLFQPGLLFAASKNPQFLTQFNAHLKSGVSFFSHNGQHTRHSLLFLRLNYLVSRYLALANNPAGIPRLRAIQQEIEEHLSQSNEAEIVYVLHQYLFLTLLTCMELGEQSNTMFNRAYQAYYYLNSNTNPLILEDKAHTMSMECAHAQFKLFIWQQPQKQVEELIKNILNTASNISETHTVISSQFPVIALEDPLTQSSSSFDAIQGKLFVDGLAQSGVPLFIQNHPLIKELGLAHIKQCLMSSAQDYMILMDKDQEVHLYSSENHLTVRRQWNIQQSSAEYELLALSDTHQAALANPGIVPLFKDLPTILTDGSMNYWHNLTTGENRGILVRDNIPVYSVDNNRIMALDADANETGAYLIADIPTALKQFENHQFLLSHASPSGSFINLPRYNLCFELHGDTLVNKETGERIDEKSVPVHPSVAGLVLVSHDEHQRYLVPVCRFYATSLEARESEFYPLIHDIESQIPRTIIYEELHSKPLERPPLWRHRNSQKCMSFRLKNGEPVADKISDALYLAYLYMATDQTRKAWQTLEECTTRFGGLTGNAEELQYIYWICKEIPHVFFSIYEDEFDRNKPKRNTPTYVACQLKAMSLLCDFLIQNGSFDLKDIPEPYMTANALYESIERKKINMFQKALPEHIYLTFSRLQTMRRHLEHTYVLSPLERKKLLTYYYQSQPQGHAPSGALGYEWMSLSLEELLRERNALLARQTANQSLVPFDAVRLNFISENLTRLQPVVAKSTQLNLVPISLDIPKNYRFNETILKPQTIIQMNQWLNKLPGVLLSPQGKKDAVTALSSTITEDDFVLNFPAYLQIACDKTSEEHKKLYDYCSKTLIAKRHIKLEDQDSNIPLMCNLLYRLLTTASGYVFKYQTYTFSELISVLEHVRIPPLSVYEAKDVYFDYLAQPEELIAHYQPSAYHPLKISQTASVSLLEEMGIEYLLAQNSADLKALLDQLITQYTAQENQTHDAIALLAKDLDSDLEQVFNLEEQAGIILYNQEQKKREIAQTLIESSPLINALLNAAEIAEPILKQKIAQSWSKAIELANQGPDDLAKQRTWTLERKSRARGALTQSDLLSLYSRADAAYSIAQTGLSLTDAKKLHDLTHHALVQGISLQALVKIKTDLTHSLTTNNPIIAAQALDLLARDHIPGLKDPSIVILQHEDNIVLRKRQLSALESLLHEPEDGSRFNETIEKIIMGGGKSKVIIPILAEKKAQGDNLVVIEVPQALLATNHVDLNKTSQRLFGKRAYRFEFTRESDCTPKRLEQIYQMFTEVITTQSYLVTCGESIQSLELKYVDLLLSTTEQNETWKKQVFWLDKINTLFRNHADCLIDEVHQGLSIKKKLNYTSGESKSPELLLIKNAIALFGFIDSALIAEAPSYDKSYDWKPFMMNLANKLIRDPASPLHSFLTQAQLKYGAAVQDELINYLTNKTSAVPEAVLTADKDTQNSLAFFKQQLKVTLSRTLSQKLGKHYGESQLKKCSPLEKTLAIPYSGVDTPNERNRYKDQLEAINKTIQMMLLKGLGKEQLIVQLNSWISQARQELLQHQLSQNVMTMSTLDDTSTAQGFALITAGCDLTLHQINVKNETQMMQVHQKLQWNRALMFDFLRQYALKQVTQDGAILPNDNFNHTDQYRSIQGVSGTPSLNGAAYHQRLKYNKGSSLGSDGYILEVLKNKTTLSSCDYTGYSQFIKDIISLSPDRSRVRSIIDIRGTFTGVSNRAIAKEIALYIRAYPDHFSSPLKQVLYFNEDQILCALSIHSPQKITVLGTTEHEEINRLLESIPEQRITLYDQIHTTGTDIKQYSQAHALVLVDDKTTSHELLQGVMRQRELDQEQTNEWIIPKRMSTLSVEQLYTQFKHNEKAMVGMEAPAAAQEQMRNHIRRKFLTLIQDIPSEQADKKAALIQHFRPFFEEIQMQDLFTLYGGINRKKAIELLLKHYQKQIKNLWKSQLESAEMPPLAQDIENMSQELMLIINKAIPFCLPEYDTIDTSFNTEVEVQKEVQSEVQIELMTLNESYRAHLSEQLEVGWAAFISPENLFLNQTQLQTMTQRLNALCKKQDIESQIFSENLLVSKNYESTYSSQKEGINAFLKPVYLVWYYLNNENKISAVIITPQEADDVIHSVIKNHPRSWISTTRDTLVAGSRPDHILESIQYIKIREQIRFFSGEFYNLLNQDSPLLWLHDQTDEKISFFENNLLRYRPGCEESFHHLKEALSQTHQGEYTYIANHPYEDLTQFNWADLIPQITPSQKAEHIKLAEVFVYINQNWHKKIITIGQLQSQFILPMNTLIYVNQHLSFLMNLRDVIIGLNGNEQIVNFMAFIESLKPSQKKALEECIGMSIAHFYELHQCEPYNPEELMSEERSAKINATGMALINLLDSTPAFKGKMLFHHFFEHFFIYAETVDRTRREFRINTAELRRFYIPTVELIRPLAHSFLPTKSLLDLMIKYNRFEEVLLLDILDNRNDLSSAMLIKIISRTNSEKVLLKILTKDNLDEEIYSEILTKNTTNPMIIEALFTSPSATAQVKERLLNHELINPEVALNLLSHHSLTKNELKLIINNPSVCNEHVIDLLISQPHIETPELLLLLGKQMPVNLVLKIALKMWGHNKDHDFEGMCLMALVEYAQRHNAVIPLTELVKEHNSAIPVGLIIKLLTHLDKNILAQTDFCHLISKANKEELDELITLDKEYSQEELMLLAQMNLDTLQIDRLLDHRQMNHTVAAFLFKKAEFSGRIKAWSWLTKDLLESTLDNTRDYDSLALALNLGALPSETAKQEWLEKKRQDQQKSSKVCLKSNNLEAKFNCILEELKLKSLAHALKATNDPLYATPAQVSFELYQKLHAEVKTLLANPSENTPQFKKNCQEALNAAKPVLNTHRGYKQILLDIANILFAVAALFRKGGWRLFEAQTHSMSTVNKVLEDMNQLIEENTTQAASSSSNSKRT</sequence>
<evidence type="ECO:0000313" key="3">
    <source>
        <dbReference type="Proteomes" id="UP000054662"/>
    </source>
</evidence>
<comment type="caution">
    <text evidence="2">The sequence shown here is derived from an EMBL/GenBank/DDBJ whole genome shotgun (WGS) entry which is preliminary data.</text>
</comment>
<dbReference type="RefSeq" id="WP_058491995.1">
    <property type="nucleotide sequence ID" value="NZ_CBCRUR010000002.1"/>
</dbReference>
<gene>
    <name evidence="2" type="ORF">Lwor_0242</name>
</gene>
<proteinExistence type="predicted"/>
<organism evidence="2 3">
    <name type="scientific">Legionella worsleiensis</name>
    <dbReference type="NCBI Taxonomy" id="45076"/>
    <lineage>
        <taxon>Bacteria</taxon>
        <taxon>Pseudomonadati</taxon>
        <taxon>Pseudomonadota</taxon>
        <taxon>Gammaproteobacteria</taxon>
        <taxon>Legionellales</taxon>
        <taxon>Legionellaceae</taxon>
        <taxon>Legionella</taxon>
    </lineage>
</organism>
<reference evidence="2 3" key="1">
    <citation type="submission" date="2015-11" db="EMBL/GenBank/DDBJ databases">
        <title>Genomic analysis of 38 Legionella species identifies large and diverse effector repertoires.</title>
        <authorList>
            <person name="Burstein D."/>
            <person name="Amaro F."/>
            <person name="Zusman T."/>
            <person name="Lifshitz Z."/>
            <person name="Cohen O."/>
            <person name="Gilbert J.A."/>
            <person name="Pupko T."/>
            <person name="Shuman H.A."/>
            <person name="Segal G."/>
        </authorList>
    </citation>
    <scope>NUCLEOTIDE SEQUENCE [LARGE SCALE GENOMIC DNA]</scope>
    <source>
        <strain evidence="2 3">ATCC 49508</strain>
    </source>
</reference>